<dbReference type="EMBL" id="AGNK02001355">
    <property type="status" value="NOT_ANNOTATED_CDS"/>
    <property type="molecule type" value="Genomic_DNA"/>
</dbReference>
<name>K3ZYZ9_SETIT</name>
<protein>
    <submittedName>
        <fullName evidence="1">Uncharacterized protein</fullName>
    </submittedName>
</protein>
<dbReference type="Gramene" id="KQL26966">
    <property type="protein sequence ID" value="KQL26966"/>
    <property type="gene ID" value="SETIT_031831mg"/>
</dbReference>
<proteinExistence type="predicted"/>
<evidence type="ECO:0000313" key="1">
    <source>
        <dbReference type="EnsemblPlants" id="KQL26966"/>
    </source>
</evidence>
<keyword evidence="2" id="KW-1185">Reference proteome</keyword>
<reference evidence="2" key="1">
    <citation type="journal article" date="2012" name="Nat. Biotechnol.">
        <title>Reference genome sequence of the model plant Setaria.</title>
        <authorList>
            <person name="Bennetzen J.L."/>
            <person name="Schmutz J."/>
            <person name="Wang H."/>
            <person name="Percifield R."/>
            <person name="Hawkins J."/>
            <person name="Pontaroli A.C."/>
            <person name="Estep M."/>
            <person name="Feng L."/>
            <person name="Vaughn J.N."/>
            <person name="Grimwood J."/>
            <person name="Jenkins J."/>
            <person name="Barry K."/>
            <person name="Lindquist E."/>
            <person name="Hellsten U."/>
            <person name="Deshpande S."/>
            <person name="Wang X."/>
            <person name="Wu X."/>
            <person name="Mitros T."/>
            <person name="Triplett J."/>
            <person name="Yang X."/>
            <person name="Ye C.Y."/>
            <person name="Mauro-Herrera M."/>
            <person name="Wang L."/>
            <person name="Li P."/>
            <person name="Sharma M."/>
            <person name="Sharma R."/>
            <person name="Ronald P.C."/>
            <person name="Panaud O."/>
            <person name="Kellogg E.A."/>
            <person name="Brutnell T.P."/>
            <person name="Doust A.N."/>
            <person name="Tuskan G.A."/>
            <person name="Rokhsar D."/>
            <person name="Devos K.M."/>
        </authorList>
    </citation>
    <scope>NUCLEOTIDE SEQUENCE [LARGE SCALE GENOMIC DNA]</scope>
    <source>
        <strain evidence="2">cv. Yugu1</strain>
    </source>
</reference>
<dbReference type="InParanoid" id="K3ZYZ9"/>
<evidence type="ECO:0000313" key="2">
    <source>
        <dbReference type="Proteomes" id="UP000004995"/>
    </source>
</evidence>
<dbReference type="Proteomes" id="UP000004995">
    <property type="component" value="Unassembled WGS sequence"/>
</dbReference>
<organism evidence="1 2">
    <name type="scientific">Setaria italica</name>
    <name type="common">Foxtail millet</name>
    <name type="synonym">Panicum italicum</name>
    <dbReference type="NCBI Taxonomy" id="4555"/>
    <lineage>
        <taxon>Eukaryota</taxon>
        <taxon>Viridiplantae</taxon>
        <taxon>Streptophyta</taxon>
        <taxon>Embryophyta</taxon>
        <taxon>Tracheophyta</taxon>
        <taxon>Spermatophyta</taxon>
        <taxon>Magnoliopsida</taxon>
        <taxon>Liliopsida</taxon>
        <taxon>Poales</taxon>
        <taxon>Poaceae</taxon>
        <taxon>PACMAD clade</taxon>
        <taxon>Panicoideae</taxon>
        <taxon>Panicodae</taxon>
        <taxon>Paniceae</taxon>
        <taxon>Cenchrinae</taxon>
        <taxon>Setaria</taxon>
    </lineage>
</organism>
<dbReference type="EnsemblPlants" id="KQL26966">
    <property type="protein sequence ID" value="KQL26966"/>
    <property type="gene ID" value="SETIT_031831mg"/>
</dbReference>
<dbReference type="AlphaFoldDB" id="K3ZYZ9"/>
<accession>K3ZYZ9</accession>
<sequence length="54" mass="5686">MITSCKATVLHSNTIGVHESVGYILAIARSTVEAIGPGRGMEVTTHTNTHAKHS</sequence>
<dbReference type="HOGENOM" id="CLU_3053955_0_0_1"/>
<reference evidence="1" key="2">
    <citation type="submission" date="2018-08" db="UniProtKB">
        <authorList>
            <consortium name="EnsemblPlants"/>
        </authorList>
    </citation>
    <scope>IDENTIFICATION</scope>
    <source>
        <strain evidence="1">Yugu1</strain>
    </source>
</reference>